<name>A0ABS4UTF3_9ACTN</name>
<dbReference type="InterPro" id="IPR000253">
    <property type="entry name" value="FHA_dom"/>
</dbReference>
<evidence type="ECO:0000313" key="4">
    <source>
        <dbReference type="Proteomes" id="UP000755585"/>
    </source>
</evidence>
<feature type="domain" description="FHA" evidence="2">
    <location>
        <begin position="42"/>
        <end position="78"/>
    </location>
</feature>
<proteinExistence type="predicted"/>
<evidence type="ECO:0000256" key="1">
    <source>
        <dbReference type="ARBA" id="ARBA00022553"/>
    </source>
</evidence>
<evidence type="ECO:0000313" key="3">
    <source>
        <dbReference type="EMBL" id="MBP2354836.1"/>
    </source>
</evidence>
<comment type="caution">
    <text evidence="3">The sequence shown here is derived from an EMBL/GenBank/DDBJ whole genome shotgun (WGS) entry which is preliminary data.</text>
</comment>
<dbReference type="Proteomes" id="UP000755585">
    <property type="component" value="Unassembled WGS sequence"/>
</dbReference>
<dbReference type="RefSeq" id="WP_209697581.1">
    <property type="nucleotide sequence ID" value="NZ_BAAAVU010000008.1"/>
</dbReference>
<dbReference type="InterPro" id="IPR008984">
    <property type="entry name" value="SMAD_FHA_dom_sf"/>
</dbReference>
<protein>
    <recommendedName>
        <fullName evidence="2">FHA domain-containing protein</fullName>
    </recommendedName>
</protein>
<dbReference type="EMBL" id="JAGINT010000002">
    <property type="protein sequence ID" value="MBP2354836.1"/>
    <property type="molecule type" value="Genomic_DNA"/>
</dbReference>
<evidence type="ECO:0000259" key="2">
    <source>
        <dbReference type="PROSITE" id="PS50006"/>
    </source>
</evidence>
<gene>
    <name evidence="3" type="ORF">JOF29_005946</name>
</gene>
<dbReference type="SUPFAM" id="SSF49879">
    <property type="entry name" value="SMAD/FHA domain"/>
    <property type="match status" value="1"/>
</dbReference>
<dbReference type="PROSITE" id="PS50006">
    <property type="entry name" value="FHA_DOMAIN"/>
    <property type="match status" value="1"/>
</dbReference>
<keyword evidence="1" id="KW-0597">Phosphoprotein</keyword>
<organism evidence="3 4">
    <name type="scientific">Kribbella aluminosa</name>
    <dbReference type="NCBI Taxonomy" id="416017"/>
    <lineage>
        <taxon>Bacteria</taxon>
        <taxon>Bacillati</taxon>
        <taxon>Actinomycetota</taxon>
        <taxon>Actinomycetes</taxon>
        <taxon>Propionibacteriales</taxon>
        <taxon>Kribbellaceae</taxon>
        <taxon>Kribbella</taxon>
    </lineage>
</organism>
<accession>A0ABS4UTF3</accession>
<keyword evidence="4" id="KW-1185">Reference proteome</keyword>
<reference evidence="3 4" key="1">
    <citation type="submission" date="2021-03" db="EMBL/GenBank/DDBJ databases">
        <title>Sequencing the genomes of 1000 actinobacteria strains.</title>
        <authorList>
            <person name="Klenk H.-P."/>
        </authorList>
    </citation>
    <scope>NUCLEOTIDE SEQUENCE [LARGE SCALE GENOMIC DNA]</scope>
    <source>
        <strain evidence="3 4">DSM 18824</strain>
    </source>
</reference>
<sequence>MIRRLPQDQASLASGVPDARPGTIFVLSVEGGVSADPGAHRILFGRNRAEVHVSAGQDDQRVSRMHGSISYRTSQWWVAVTGRLPVRFPREQMLFGGEDPMPLAAGYTPLFVQGTWSRTYARGCRGTAYPG</sequence>